<feature type="signal peptide" evidence="3">
    <location>
        <begin position="1"/>
        <end position="18"/>
    </location>
</feature>
<dbReference type="InterPro" id="IPR019734">
    <property type="entry name" value="TPR_rpt"/>
</dbReference>
<evidence type="ECO:0000256" key="1">
    <source>
        <dbReference type="PROSITE-ProRule" id="PRU00339"/>
    </source>
</evidence>
<dbReference type="InterPro" id="IPR011990">
    <property type="entry name" value="TPR-like_helical_dom_sf"/>
</dbReference>
<dbReference type="Pfam" id="PF08239">
    <property type="entry name" value="SH3_3"/>
    <property type="match status" value="1"/>
</dbReference>
<proteinExistence type="predicted"/>
<organism evidence="5 6">
    <name type="scientific">Myroides albus</name>
    <dbReference type="NCBI Taxonomy" id="2562892"/>
    <lineage>
        <taxon>Bacteria</taxon>
        <taxon>Pseudomonadati</taxon>
        <taxon>Bacteroidota</taxon>
        <taxon>Flavobacteriia</taxon>
        <taxon>Flavobacteriales</taxon>
        <taxon>Flavobacteriaceae</taxon>
        <taxon>Myroides</taxon>
    </lineage>
</organism>
<dbReference type="Pfam" id="PF00515">
    <property type="entry name" value="TPR_1"/>
    <property type="match status" value="1"/>
</dbReference>
<dbReference type="SUPFAM" id="SSF48452">
    <property type="entry name" value="TPR-like"/>
    <property type="match status" value="1"/>
</dbReference>
<evidence type="ECO:0000256" key="2">
    <source>
        <dbReference type="SAM" id="Phobius"/>
    </source>
</evidence>
<keyword evidence="2" id="KW-0812">Transmembrane</keyword>
<feature type="transmembrane region" description="Helical" evidence="2">
    <location>
        <begin position="162"/>
        <end position="182"/>
    </location>
</feature>
<comment type="caution">
    <text evidence="5">The sequence shown here is derived from an EMBL/GenBank/DDBJ whole genome shotgun (WGS) entry which is preliminary data.</text>
</comment>
<dbReference type="SMART" id="SM00287">
    <property type="entry name" value="SH3b"/>
    <property type="match status" value="1"/>
</dbReference>
<feature type="domain" description="SH3b" evidence="4">
    <location>
        <begin position="191"/>
        <end position="253"/>
    </location>
</feature>
<feature type="repeat" description="TPR" evidence="1">
    <location>
        <begin position="58"/>
        <end position="91"/>
    </location>
</feature>
<accession>A0A6I3LI43</accession>
<dbReference type="PROSITE" id="PS50293">
    <property type="entry name" value="TPR_REGION"/>
    <property type="match status" value="1"/>
</dbReference>
<dbReference type="Gene3D" id="2.30.30.40">
    <property type="entry name" value="SH3 Domains"/>
    <property type="match status" value="1"/>
</dbReference>
<reference evidence="5 6" key="1">
    <citation type="submission" date="2019-11" db="EMBL/GenBank/DDBJ databases">
        <title>Genome of Strain BIT-d1.</title>
        <authorList>
            <person name="Yang Y."/>
        </authorList>
    </citation>
    <scope>NUCLEOTIDE SEQUENCE [LARGE SCALE GENOMIC DNA]</scope>
    <source>
        <strain evidence="5 6">BIT-d1</strain>
    </source>
</reference>
<dbReference type="OrthoDB" id="9776208at2"/>
<feature type="transmembrane region" description="Helical" evidence="2">
    <location>
        <begin position="133"/>
        <end position="153"/>
    </location>
</feature>
<dbReference type="SMART" id="SM00028">
    <property type="entry name" value="TPR"/>
    <property type="match status" value="2"/>
</dbReference>
<name>A0A6I3LI43_9FLAO</name>
<dbReference type="EMBL" id="WMJX01000011">
    <property type="protein sequence ID" value="MTG97923.1"/>
    <property type="molecule type" value="Genomic_DNA"/>
</dbReference>
<evidence type="ECO:0000313" key="5">
    <source>
        <dbReference type="EMBL" id="MTG97923.1"/>
    </source>
</evidence>
<dbReference type="AlphaFoldDB" id="A0A6I3LI43"/>
<protein>
    <submittedName>
        <fullName evidence="5">Tetratricopeptide repeat protein</fullName>
    </submittedName>
</protein>
<keyword evidence="1" id="KW-0802">TPR repeat</keyword>
<keyword evidence="3" id="KW-0732">Signal</keyword>
<sequence length="253" mass="29573">MKYIIYILLFALPSVSFAQDKSQWEKKFDNANSLYIKENYAKAIEIYHELIQEKDNSPEVFFNLANAYYKLNNNTDAIYYYEKALKLAPDTQAFLTNLNYARKNLEDDITIVKEYDQQDIIHQSLGILTVNQWATLSTLAAFLVLICFICYYLTTKSNVKKLSFTCLILFLFLSLVTAYSAYFEDHYKSDAYSGIIFDKVLELKSEARHTSDTIRELHEGTRVHVLEEKSLWIKVQLDNQEEGWIEKKSIKVI</sequence>
<evidence type="ECO:0000256" key="3">
    <source>
        <dbReference type="SAM" id="SignalP"/>
    </source>
</evidence>
<dbReference type="InterPro" id="IPR003646">
    <property type="entry name" value="SH3-like_bac-type"/>
</dbReference>
<dbReference type="Gene3D" id="1.25.40.10">
    <property type="entry name" value="Tetratricopeptide repeat domain"/>
    <property type="match status" value="1"/>
</dbReference>
<feature type="chain" id="PRO_5026075283" evidence="3">
    <location>
        <begin position="19"/>
        <end position="253"/>
    </location>
</feature>
<keyword evidence="2" id="KW-0472">Membrane</keyword>
<evidence type="ECO:0000259" key="4">
    <source>
        <dbReference type="SMART" id="SM00287"/>
    </source>
</evidence>
<keyword evidence="2" id="KW-1133">Transmembrane helix</keyword>
<dbReference type="PROSITE" id="PS50005">
    <property type="entry name" value="TPR"/>
    <property type="match status" value="1"/>
</dbReference>
<gene>
    <name evidence="5" type="ORF">GJV76_07170</name>
</gene>
<dbReference type="Proteomes" id="UP000438760">
    <property type="component" value="Unassembled WGS sequence"/>
</dbReference>
<evidence type="ECO:0000313" key="6">
    <source>
        <dbReference type="Proteomes" id="UP000438760"/>
    </source>
</evidence>
<keyword evidence="6" id="KW-1185">Reference proteome</keyword>